<dbReference type="RefSeq" id="WP_286250008.1">
    <property type="nucleotide sequence ID" value="NZ_AP018448.1"/>
</dbReference>
<name>A0ABN5VGE0_9ACTN</name>
<dbReference type="InterPro" id="IPR016032">
    <property type="entry name" value="Sig_transdc_resp-reg_C-effctor"/>
</dbReference>
<dbReference type="PROSITE" id="PS50043">
    <property type="entry name" value="HTH_LUXR_2"/>
    <property type="match status" value="1"/>
</dbReference>
<dbReference type="SMART" id="SM00421">
    <property type="entry name" value="HTH_LUXR"/>
    <property type="match status" value="1"/>
</dbReference>
<keyword evidence="6" id="KW-1185">Reference proteome</keyword>
<keyword evidence="2" id="KW-0238">DNA-binding</keyword>
<evidence type="ECO:0000256" key="2">
    <source>
        <dbReference type="ARBA" id="ARBA00023125"/>
    </source>
</evidence>
<reference evidence="5 6" key="1">
    <citation type="journal article" date="2010" name="ChemBioChem">
        <title>Cloning and characterization of the biosynthetic gene cluster of 16-membered macrolide antibiotic FD-891: involvement of a dual functional cytochrome P450 monooxygenase catalyzing epoxidation and hydroxylation.</title>
        <authorList>
            <person name="Kudo F."/>
            <person name="Motegi A."/>
            <person name="Mizoue K."/>
            <person name="Eguchi T."/>
        </authorList>
    </citation>
    <scope>NUCLEOTIDE SEQUENCE [LARGE SCALE GENOMIC DNA]</scope>
    <source>
        <strain evidence="5 6">A-8890</strain>
    </source>
</reference>
<dbReference type="InterPro" id="IPR036388">
    <property type="entry name" value="WH-like_DNA-bd_sf"/>
</dbReference>
<dbReference type="SUPFAM" id="SSF46894">
    <property type="entry name" value="C-terminal effector domain of the bipartite response regulators"/>
    <property type="match status" value="1"/>
</dbReference>
<keyword evidence="3" id="KW-0804">Transcription</keyword>
<dbReference type="Gene3D" id="1.10.10.10">
    <property type="entry name" value="Winged helix-like DNA-binding domain superfamily/Winged helix DNA-binding domain"/>
    <property type="match status" value="1"/>
</dbReference>
<gene>
    <name evidence="5" type="ORF">SGFS_026120</name>
</gene>
<evidence type="ECO:0000313" key="6">
    <source>
        <dbReference type="Proteomes" id="UP001321542"/>
    </source>
</evidence>
<evidence type="ECO:0000256" key="1">
    <source>
        <dbReference type="ARBA" id="ARBA00023015"/>
    </source>
</evidence>
<dbReference type="PANTHER" id="PTHR44688:SF16">
    <property type="entry name" value="DNA-BINDING TRANSCRIPTIONAL ACTIVATOR DEVR_DOSR"/>
    <property type="match status" value="1"/>
</dbReference>
<evidence type="ECO:0000259" key="4">
    <source>
        <dbReference type="PROSITE" id="PS50043"/>
    </source>
</evidence>
<evidence type="ECO:0000313" key="5">
    <source>
        <dbReference type="EMBL" id="BBC31318.1"/>
    </source>
</evidence>
<proteinExistence type="predicted"/>
<protein>
    <recommendedName>
        <fullName evidence="4">HTH luxR-type domain-containing protein</fullName>
    </recommendedName>
</protein>
<keyword evidence="1" id="KW-0805">Transcription regulation</keyword>
<dbReference type="PANTHER" id="PTHR44688">
    <property type="entry name" value="DNA-BINDING TRANSCRIPTIONAL ACTIVATOR DEVR_DOSR"/>
    <property type="match status" value="1"/>
</dbReference>
<organism evidence="5 6">
    <name type="scientific">Streptomyces graminofaciens</name>
    <dbReference type="NCBI Taxonomy" id="68212"/>
    <lineage>
        <taxon>Bacteria</taxon>
        <taxon>Bacillati</taxon>
        <taxon>Actinomycetota</taxon>
        <taxon>Actinomycetes</taxon>
        <taxon>Kitasatosporales</taxon>
        <taxon>Streptomycetaceae</taxon>
        <taxon>Streptomyces</taxon>
    </lineage>
</organism>
<dbReference type="Pfam" id="PF00196">
    <property type="entry name" value="GerE"/>
    <property type="match status" value="1"/>
</dbReference>
<accession>A0ABN5VGE0</accession>
<dbReference type="PRINTS" id="PR00038">
    <property type="entry name" value="HTHLUXR"/>
</dbReference>
<feature type="domain" description="HTH luxR-type" evidence="4">
    <location>
        <begin position="356"/>
        <end position="421"/>
    </location>
</feature>
<reference evidence="5 6" key="2">
    <citation type="journal article" date="2023" name="ChemBioChem">
        <title>Acyltransferase Domain Exchange between Two Independent Type I Polyketide Synthases in the Same Producer Strain of Macrolide Antibiotics.</title>
        <authorList>
            <person name="Kudo F."/>
            <person name="Kishikawa K."/>
            <person name="Tsuboi K."/>
            <person name="Kido T."/>
            <person name="Usui T."/>
            <person name="Hashimoto J."/>
            <person name="Shin-Ya K."/>
            <person name="Miyanaga A."/>
            <person name="Eguchi T."/>
        </authorList>
    </citation>
    <scope>NUCLEOTIDE SEQUENCE [LARGE SCALE GENOMIC DNA]</scope>
    <source>
        <strain evidence="5 6">A-8890</strain>
    </source>
</reference>
<evidence type="ECO:0000256" key="3">
    <source>
        <dbReference type="ARBA" id="ARBA00023163"/>
    </source>
</evidence>
<dbReference type="Proteomes" id="UP001321542">
    <property type="component" value="Chromosome"/>
</dbReference>
<sequence length="435" mass="47292">MILLSPDPLRMQYGIDSTESSCPACRLIGRSMSCWRQSRLQLTVELAEEGVRAAASRPQCECHSHSRLWLATVLIHLRELDRAEGLLHPDSPDVSHPSAESAARADLSRSFLAFTTGDIDTSAQLGEQGLAAAERSGPWHTLGRLVLAGCALRRADLKVALAHTQRIAEDALLASDNPLAGQCAWVSVQVREAHDGTEAVVPFIEQLVALGPASREVLGSQPAAAPWFVRLALKAGDKAVARQGALAARQLAQINPQFRSLTAAALHAEGLLKRDLDDLWQAAETHVDPWARASALEDIGTHLAGQRLQPDRAVEILERSSDVYLAAGAARDLSRVKSKLRGLGVRHHVSRWSSGSREQLGRLTETEFTVAHLVVQGMTNSQVGAQLFLSHHTVAFHLKKIFRKLDVASRVELARTWSTPAGESRPRTPRARPTA</sequence>
<dbReference type="InterPro" id="IPR000792">
    <property type="entry name" value="Tscrpt_reg_LuxR_C"/>
</dbReference>
<dbReference type="CDD" id="cd06170">
    <property type="entry name" value="LuxR_C_like"/>
    <property type="match status" value="1"/>
</dbReference>
<dbReference type="EMBL" id="AP018448">
    <property type="protein sequence ID" value="BBC31318.1"/>
    <property type="molecule type" value="Genomic_DNA"/>
</dbReference>